<dbReference type="AlphaFoldDB" id="A0A173TBM1"/>
<proteinExistence type="predicted"/>
<accession>A0A173TBM1</accession>
<evidence type="ECO:0000256" key="1">
    <source>
        <dbReference type="SAM" id="Phobius"/>
    </source>
</evidence>
<name>A0A173TBM1_9FIRM</name>
<keyword evidence="1" id="KW-1133">Transmembrane helix</keyword>
<sequence length="120" mass="14182">METRYHIGLLTGTLLILAILSYAYYADYNYRKEIARTEQTEQQETEQTVSTQGGAHKEEVYYLKNRNGYVIVYLDDQTSIYEYTNIRVEELPEELQNEIREGKRLEGKDKLYGFLENYSS</sequence>
<reference evidence="2 3" key="1">
    <citation type="submission" date="2015-09" db="EMBL/GenBank/DDBJ databases">
        <authorList>
            <consortium name="Pathogen Informatics"/>
        </authorList>
    </citation>
    <scope>NUCLEOTIDE SEQUENCE [LARGE SCALE GENOMIC DNA]</scope>
    <source>
        <strain evidence="2 3">2789STDY5834962</strain>
    </source>
</reference>
<gene>
    <name evidence="2" type="ORF">ERS852574_02026</name>
</gene>
<evidence type="ECO:0000313" key="3">
    <source>
        <dbReference type="Proteomes" id="UP000095727"/>
    </source>
</evidence>
<evidence type="ECO:0000313" key="2">
    <source>
        <dbReference type="EMBL" id="CUM99496.1"/>
    </source>
</evidence>
<organism evidence="2 3">
    <name type="scientific">Coprococcus comes</name>
    <dbReference type="NCBI Taxonomy" id="410072"/>
    <lineage>
        <taxon>Bacteria</taxon>
        <taxon>Bacillati</taxon>
        <taxon>Bacillota</taxon>
        <taxon>Clostridia</taxon>
        <taxon>Lachnospirales</taxon>
        <taxon>Lachnospiraceae</taxon>
        <taxon>Coprococcus</taxon>
    </lineage>
</organism>
<keyword evidence="1" id="KW-0812">Transmembrane</keyword>
<protein>
    <recommendedName>
        <fullName evidence="4">Bypass of forespore C C-terminal domain-containing protein</fullName>
    </recommendedName>
</protein>
<dbReference type="Proteomes" id="UP000095727">
    <property type="component" value="Unassembled WGS sequence"/>
</dbReference>
<evidence type="ECO:0008006" key="4">
    <source>
        <dbReference type="Google" id="ProtNLM"/>
    </source>
</evidence>
<dbReference type="EMBL" id="CYXR01000014">
    <property type="protein sequence ID" value="CUM99496.1"/>
    <property type="molecule type" value="Genomic_DNA"/>
</dbReference>
<dbReference type="RefSeq" id="WP_055157149.1">
    <property type="nucleotide sequence ID" value="NZ_CYXR01000014.1"/>
</dbReference>
<keyword evidence="1" id="KW-0472">Membrane</keyword>
<feature type="transmembrane region" description="Helical" evidence="1">
    <location>
        <begin position="6"/>
        <end position="26"/>
    </location>
</feature>